<dbReference type="EMBL" id="CP003236">
    <property type="protein sequence ID" value="AFK54205.1"/>
    <property type="molecule type" value="Genomic_DNA"/>
</dbReference>
<proteinExistence type="predicted"/>
<dbReference type="PROSITE" id="PS51257">
    <property type="entry name" value="PROKAR_LIPOPROTEIN"/>
    <property type="match status" value="1"/>
</dbReference>
<reference evidence="1 2" key="1">
    <citation type="journal article" date="2012" name="J. Am. Chem. Soc.">
        <title>Bacterial biosynthesis and maturation of the didemnin anti-cancer agents.</title>
        <authorList>
            <person name="Xu Y."/>
            <person name="Kersten R.D."/>
            <person name="Nam S.J."/>
            <person name="Lu L."/>
            <person name="Al-Suwailem A.M."/>
            <person name="Zheng H."/>
            <person name="Fenical W."/>
            <person name="Dorrestein P.C."/>
            <person name="Moore B.S."/>
            <person name="Qian P.Y."/>
        </authorList>
    </citation>
    <scope>NUCLEOTIDE SEQUENCE [LARGE SCALE GENOMIC DNA]</scope>
    <source>
        <strain evidence="1 2">KA081020-065</strain>
    </source>
</reference>
<dbReference type="KEGG" id="tmo:TMO_2367"/>
<name>I3TN67_TISMK</name>
<dbReference type="RefSeq" id="WP_014745882.1">
    <property type="nucleotide sequence ID" value="NC_017956.1"/>
</dbReference>
<gene>
    <name evidence="1" type="ordered locus">TMO_2367</name>
</gene>
<dbReference type="AlphaFoldDB" id="I3TN67"/>
<organism evidence="1 2">
    <name type="scientific">Tistrella mobilis (strain KA081020-065)</name>
    <dbReference type="NCBI Taxonomy" id="1110502"/>
    <lineage>
        <taxon>Bacteria</taxon>
        <taxon>Pseudomonadati</taxon>
        <taxon>Pseudomonadota</taxon>
        <taxon>Alphaproteobacteria</taxon>
        <taxon>Geminicoccales</taxon>
        <taxon>Geminicoccaceae</taxon>
        <taxon>Tistrella</taxon>
    </lineage>
</organism>
<protein>
    <recommendedName>
        <fullName evidence="3">Lipoprotein</fullName>
    </recommendedName>
</protein>
<dbReference type="Proteomes" id="UP000005258">
    <property type="component" value="Chromosome"/>
</dbReference>
<evidence type="ECO:0000313" key="1">
    <source>
        <dbReference type="EMBL" id="AFK54205.1"/>
    </source>
</evidence>
<dbReference type="HOGENOM" id="CLU_1712456_0_0_5"/>
<sequence>MTRQILLVTTALTLVACAQQPTYSPSRPTPSQALIADYAADRRAAIAEMATLAQSGAADRTSMGDAAFVTGVTDRLRRAARDAETMRIKDVVIVDYKGGTIVCGQVNARSGLGGYDGFRRFAGTPAAVRLEQRTGLAGDDGVANAGIDDACGR</sequence>
<evidence type="ECO:0000313" key="2">
    <source>
        <dbReference type="Proteomes" id="UP000005258"/>
    </source>
</evidence>
<keyword evidence="2" id="KW-1185">Reference proteome</keyword>
<accession>I3TN67</accession>
<evidence type="ECO:0008006" key="3">
    <source>
        <dbReference type="Google" id="ProtNLM"/>
    </source>
</evidence>
<dbReference type="STRING" id="1110502.TMO_2367"/>